<feature type="transmembrane region" description="Helical" evidence="15">
    <location>
        <begin position="579"/>
        <end position="599"/>
    </location>
</feature>
<evidence type="ECO:0000256" key="12">
    <source>
        <dbReference type="ARBA" id="ARBA00023242"/>
    </source>
</evidence>
<evidence type="ECO:0000256" key="2">
    <source>
        <dbReference type="ARBA" id="ARBA00004604"/>
    </source>
</evidence>
<dbReference type="Gene3D" id="1.20.1250.20">
    <property type="entry name" value="MFS general substrate transporter like domains"/>
    <property type="match status" value="1"/>
</dbReference>
<organism evidence="17 18">
    <name type="scientific">Actinidia rufa</name>
    <dbReference type="NCBI Taxonomy" id="165716"/>
    <lineage>
        <taxon>Eukaryota</taxon>
        <taxon>Viridiplantae</taxon>
        <taxon>Streptophyta</taxon>
        <taxon>Embryophyta</taxon>
        <taxon>Tracheophyta</taxon>
        <taxon>Spermatophyta</taxon>
        <taxon>Magnoliopsida</taxon>
        <taxon>eudicotyledons</taxon>
        <taxon>Gunneridae</taxon>
        <taxon>Pentapetalae</taxon>
        <taxon>asterids</taxon>
        <taxon>Ericales</taxon>
        <taxon>Actinidiaceae</taxon>
        <taxon>Actinidia</taxon>
    </lineage>
</organism>
<dbReference type="GO" id="GO:0006397">
    <property type="term" value="P:mRNA processing"/>
    <property type="evidence" value="ECO:0007669"/>
    <property type="project" value="UniProtKB-KW"/>
</dbReference>
<dbReference type="InterPro" id="IPR004037">
    <property type="entry name" value="Ribosomal_eL8-like_CS"/>
</dbReference>
<dbReference type="EMBL" id="BJWL01000013">
    <property type="protein sequence ID" value="GFY99761.1"/>
    <property type="molecule type" value="Genomic_DNA"/>
</dbReference>
<evidence type="ECO:0000256" key="5">
    <source>
        <dbReference type="ARBA" id="ARBA00022664"/>
    </source>
</evidence>
<feature type="transmembrane region" description="Helical" evidence="15">
    <location>
        <begin position="200"/>
        <end position="219"/>
    </location>
</feature>
<proteinExistence type="inferred from homology"/>
<comment type="similarity">
    <text evidence="4">Belongs to the eukaryotic ribosomal protein eL8 family.</text>
</comment>
<dbReference type="GO" id="GO:0005681">
    <property type="term" value="C:spliceosomal complex"/>
    <property type="evidence" value="ECO:0007669"/>
    <property type="project" value="UniProtKB-KW"/>
</dbReference>
<accession>A0A7J0FM10</accession>
<dbReference type="InterPro" id="IPR004038">
    <property type="entry name" value="Ribosomal_eL8/eL30/eS12/Gad45"/>
</dbReference>
<feature type="transmembrane region" description="Helical" evidence="15">
    <location>
        <begin position="620"/>
        <end position="640"/>
    </location>
</feature>
<feature type="transmembrane region" description="Helical" evidence="15">
    <location>
        <begin position="345"/>
        <end position="365"/>
    </location>
</feature>
<feature type="transmembrane region" description="Helical" evidence="15">
    <location>
        <begin position="459"/>
        <end position="477"/>
    </location>
</feature>
<feature type="transmembrane region" description="Helical" evidence="15">
    <location>
        <begin position="497"/>
        <end position="518"/>
    </location>
</feature>
<evidence type="ECO:0000256" key="8">
    <source>
        <dbReference type="ARBA" id="ARBA00022884"/>
    </source>
</evidence>
<evidence type="ECO:0000256" key="9">
    <source>
        <dbReference type="ARBA" id="ARBA00022989"/>
    </source>
</evidence>
<feature type="transmembrane region" description="Helical" evidence="15">
    <location>
        <begin position="320"/>
        <end position="339"/>
    </location>
</feature>
<comment type="similarity">
    <text evidence="3">Belongs to the major facilitator superfamily. Proton-dependent oligopeptide transporter (POT/PTR) (TC 2.A.17) family.</text>
</comment>
<sequence>MTGEAVNPKAYPLADAQLTITIMDLVQQAANYKQLKKGANEATKTLNRGISEFVVMAADTEPLEILLHLPLLAEDKNVPYVFVPSKQALGRACGVTKTSHCLFCDKSRELHMHSLIFETIMRIANVFMELKAGKMSWTVADAVDFKGFPADRFKTGGWVPAALILGIEICERLSTMGIAVNLVTYLGATMHLPSSTSANIVTDFMGTCFLLCLLGGFLADSFLGRYKTIAIFALIQTLGTGSLAISTKLPQLRPPPCDTHIVSECKQGNGLQMGILYLALYLIALGTGGLKSSVSGFGTDQFDEKDEKEKTQMAYFFNRFFFFISLGTLMAVTVLVYIQDEVGRSWAYGICSVSMFGAILIFLLGTKRYRYKKSLGSPIVHILQVVVAAIKKRKMELPYDVGMFYENCPEGSRIHHTDQFSFLDKAAIVAEGDFEGNASTPKNPWKLCSVTRVEEVKMMVSLLPVWATTIIFWTTYAQMITFSVEQASTMERSIGGFQIPAGSLTVFFVAAILITLAVNDRLIMPLWKRSSGKPGFTNLQRIAIGLVLSILGMAAAALAEMKRLSVAKAVGGGTSTLPISVFLLIPQFFLVGSGEAFIYTGQLDFFITQSPKGMKTMSTGLFLTTLSFGFFVSSFLVSVVKRVTGSRDGQGWLTDNINFREA</sequence>
<reference evidence="17 18" key="1">
    <citation type="submission" date="2019-07" db="EMBL/GenBank/DDBJ databases">
        <title>De Novo Assembly of kiwifruit Actinidia rufa.</title>
        <authorList>
            <person name="Sugita-Konishi S."/>
            <person name="Sato K."/>
            <person name="Mori E."/>
            <person name="Abe Y."/>
            <person name="Kisaki G."/>
            <person name="Hamano K."/>
            <person name="Suezawa K."/>
            <person name="Otani M."/>
            <person name="Fukuda T."/>
            <person name="Manabe T."/>
            <person name="Gomi K."/>
            <person name="Tabuchi M."/>
            <person name="Akimitsu K."/>
            <person name="Kataoka I."/>
        </authorList>
    </citation>
    <scope>NUCLEOTIDE SEQUENCE [LARGE SCALE GENOMIC DNA]</scope>
    <source>
        <strain evidence="18">cv. Fuchu</strain>
    </source>
</reference>
<evidence type="ECO:0000313" key="17">
    <source>
        <dbReference type="EMBL" id="GFY99761.1"/>
    </source>
</evidence>
<dbReference type="PRINTS" id="PR00883">
    <property type="entry name" value="NUCLEARHMG"/>
</dbReference>
<evidence type="ECO:0000256" key="4">
    <source>
        <dbReference type="ARBA" id="ARBA00007337"/>
    </source>
</evidence>
<dbReference type="InterPro" id="IPR000109">
    <property type="entry name" value="POT_fam"/>
</dbReference>
<dbReference type="InterPro" id="IPR029064">
    <property type="entry name" value="Ribosomal_eL30-like_sf"/>
</dbReference>
<keyword evidence="11" id="KW-0508">mRNA splicing</keyword>
<gene>
    <name evidence="17" type="ORF">Acr_13g0011610</name>
</gene>
<feature type="transmembrane region" description="Helical" evidence="15">
    <location>
        <begin position="226"/>
        <end position="245"/>
    </location>
</feature>
<evidence type="ECO:0000256" key="6">
    <source>
        <dbReference type="ARBA" id="ARBA00022692"/>
    </source>
</evidence>
<dbReference type="PRINTS" id="PR00881">
    <property type="entry name" value="L7ARS6FAMILY"/>
</dbReference>
<dbReference type="GO" id="GO:0042254">
    <property type="term" value="P:ribosome biogenesis"/>
    <property type="evidence" value="ECO:0007669"/>
    <property type="project" value="InterPro"/>
</dbReference>
<evidence type="ECO:0000256" key="11">
    <source>
        <dbReference type="ARBA" id="ARBA00023187"/>
    </source>
</evidence>
<dbReference type="Pfam" id="PF01248">
    <property type="entry name" value="Ribosomal_L7Ae"/>
    <property type="match status" value="1"/>
</dbReference>
<dbReference type="PANTHER" id="PTHR11654">
    <property type="entry name" value="OLIGOPEPTIDE TRANSPORTER-RELATED"/>
    <property type="match status" value="1"/>
</dbReference>
<dbReference type="InterPro" id="IPR018492">
    <property type="entry name" value="Ribosomal_eL8/Nhp2"/>
</dbReference>
<dbReference type="InterPro" id="IPR018456">
    <property type="entry name" value="PTR2_symporter_CS"/>
</dbReference>
<protein>
    <submittedName>
        <fullName evidence="17">Major facilitator superfamily protein</fullName>
    </submittedName>
</protein>
<evidence type="ECO:0000256" key="13">
    <source>
        <dbReference type="ARBA" id="ARBA00023274"/>
    </source>
</evidence>
<evidence type="ECO:0000256" key="15">
    <source>
        <dbReference type="SAM" id="Phobius"/>
    </source>
</evidence>
<keyword evidence="8" id="KW-0694">RNA-binding</keyword>
<dbReference type="GO" id="GO:0006857">
    <property type="term" value="P:oligopeptide transport"/>
    <property type="evidence" value="ECO:0007669"/>
    <property type="project" value="InterPro"/>
</dbReference>
<keyword evidence="9 15" id="KW-1133">Transmembrane helix</keyword>
<dbReference type="GO" id="GO:0022857">
    <property type="term" value="F:transmembrane transporter activity"/>
    <property type="evidence" value="ECO:0007669"/>
    <property type="project" value="InterPro"/>
</dbReference>
<evidence type="ECO:0000256" key="1">
    <source>
        <dbReference type="ARBA" id="ARBA00004141"/>
    </source>
</evidence>
<comment type="caution">
    <text evidence="17">The sequence shown here is derived from an EMBL/GenBank/DDBJ whole genome shotgun (WGS) entry which is preliminary data.</text>
</comment>
<dbReference type="PROSITE" id="PS01082">
    <property type="entry name" value="RIBOSOMAL_L7AE"/>
    <property type="match status" value="1"/>
</dbReference>
<dbReference type="OrthoDB" id="8904098at2759"/>
<name>A0A7J0FM10_9ERIC</name>
<evidence type="ECO:0000256" key="14">
    <source>
        <dbReference type="ARBA" id="ARBA00044504"/>
    </source>
</evidence>
<keyword evidence="10 15" id="KW-0472">Membrane</keyword>
<keyword evidence="13" id="KW-0687">Ribonucleoprotein</keyword>
<dbReference type="Gene3D" id="3.30.1330.30">
    <property type="match status" value="1"/>
</dbReference>
<dbReference type="SUPFAM" id="SSF55315">
    <property type="entry name" value="L30e-like"/>
    <property type="match status" value="1"/>
</dbReference>
<dbReference type="GO" id="GO:0003723">
    <property type="term" value="F:RNA binding"/>
    <property type="evidence" value="ECO:0007669"/>
    <property type="project" value="UniProtKB-KW"/>
</dbReference>
<dbReference type="AlphaFoldDB" id="A0A7J0FM10"/>
<dbReference type="Pfam" id="PF00854">
    <property type="entry name" value="PTR2"/>
    <property type="match status" value="1"/>
</dbReference>
<comment type="similarity">
    <text evidence="14">Belongs to the major facilitator superfamily. Phosphate:H(+) symporter (TC 2.A.1.9) family.</text>
</comment>
<keyword evidence="7" id="KW-0747">Spliceosome</keyword>
<keyword evidence="6 15" id="KW-0812">Transmembrane</keyword>
<keyword evidence="12" id="KW-0539">Nucleus</keyword>
<dbReference type="Proteomes" id="UP000585474">
    <property type="component" value="Unassembled WGS sequence"/>
</dbReference>
<feature type="transmembrane region" description="Helical" evidence="15">
    <location>
        <begin position="275"/>
        <end position="299"/>
    </location>
</feature>
<comment type="subcellular location">
    <subcellularLocation>
        <location evidence="1">Membrane</location>
        <topology evidence="1">Multi-pass membrane protein</topology>
    </subcellularLocation>
    <subcellularLocation>
        <location evidence="2">Nucleus</location>
        <location evidence="2">Nucleolus</location>
    </subcellularLocation>
</comment>
<dbReference type="InterPro" id="IPR002415">
    <property type="entry name" value="H/ACA_rnp_Nhp2-like"/>
</dbReference>
<evidence type="ECO:0000256" key="3">
    <source>
        <dbReference type="ARBA" id="ARBA00005982"/>
    </source>
</evidence>
<evidence type="ECO:0000313" key="18">
    <source>
        <dbReference type="Proteomes" id="UP000585474"/>
    </source>
</evidence>
<keyword evidence="5" id="KW-0507">mRNA processing</keyword>
<feature type="transmembrane region" description="Helical" evidence="15">
    <location>
        <begin position="539"/>
        <end position="559"/>
    </location>
</feature>
<feature type="domain" description="Ribosomal protein eL8/eL30/eS12/Gadd45" evidence="16">
    <location>
        <begin position="22"/>
        <end position="105"/>
    </location>
</feature>
<evidence type="ECO:0000259" key="16">
    <source>
        <dbReference type="Pfam" id="PF01248"/>
    </source>
</evidence>
<dbReference type="GO" id="GO:0016020">
    <property type="term" value="C:membrane"/>
    <property type="evidence" value="ECO:0007669"/>
    <property type="project" value="UniProtKB-SubCell"/>
</dbReference>
<dbReference type="FunFam" id="3.30.1330.30:FF:000002">
    <property type="entry name" value="NHP2-like protein 1 homolog"/>
    <property type="match status" value="1"/>
</dbReference>
<evidence type="ECO:0000256" key="7">
    <source>
        <dbReference type="ARBA" id="ARBA00022728"/>
    </source>
</evidence>
<dbReference type="GO" id="GO:0005730">
    <property type="term" value="C:nucleolus"/>
    <property type="evidence" value="ECO:0007669"/>
    <property type="project" value="UniProtKB-SubCell"/>
</dbReference>
<dbReference type="PROSITE" id="PS01022">
    <property type="entry name" value="PTR2_1"/>
    <property type="match status" value="1"/>
</dbReference>
<evidence type="ECO:0000256" key="10">
    <source>
        <dbReference type="ARBA" id="ARBA00023136"/>
    </source>
</evidence>
<keyword evidence="18" id="KW-1185">Reference proteome</keyword>
<dbReference type="GO" id="GO:0008380">
    <property type="term" value="P:RNA splicing"/>
    <property type="evidence" value="ECO:0007669"/>
    <property type="project" value="UniProtKB-KW"/>
</dbReference>
<dbReference type="SUPFAM" id="SSF103473">
    <property type="entry name" value="MFS general substrate transporter"/>
    <property type="match status" value="1"/>
</dbReference>
<dbReference type="InterPro" id="IPR036259">
    <property type="entry name" value="MFS_trans_sf"/>
</dbReference>